<name>A0A6P2C388_9ACTN</name>
<dbReference type="Proteomes" id="UP000460272">
    <property type="component" value="Unassembled WGS sequence"/>
</dbReference>
<reference evidence="2 3" key="1">
    <citation type="submission" date="2018-11" db="EMBL/GenBank/DDBJ databases">
        <title>Trebonia kvetii gen.nov., sp.nov., a novel acidophilic actinobacterium, and proposal of the new actinobacterial family Treboniaceae fam. nov.</title>
        <authorList>
            <person name="Rapoport D."/>
            <person name="Sagova-Mareckova M."/>
            <person name="Sedlacek I."/>
            <person name="Provaznik J."/>
            <person name="Kralova S."/>
            <person name="Pavlinic D."/>
            <person name="Benes V."/>
            <person name="Kopecky J."/>
        </authorList>
    </citation>
    <scope>NUCLEOTIDE SEQUENCE [LARGE SCALE GENOMIC DNA]</scope>
    <source>
        <strain evidence="2 3">15Tr583</strain>
    </source>
</reference>
<protein>
    <submittedName>
        <fullName evidence="2">DUF4037 domain-containing protein</fullName>
    </submittedName>
</protein>
<sequence length="318" mass="33569">MTEQGCGDRPGASVAGWRAVEQSGSAPGAENVHAAWRMEVAARVAGTYAGNGNLAALAVAGSVGAGLADRFSDLELDCYWVRPPADADRLGPVAALGGELAALWDYDADDQEWSEDYRVGELDITVSNFLVGSIDRFLDDVVLGSSTDPVRHMRLAAIQRSRPLIGADLMASWRLRADAYPDTLVTALVEQALAPAALAGWAAREALVSRGDDLAAADLLTRTGHAVVRAVLALNRVYLPHRQLKWQRQLLSGLAVAPARLAERLGTLTAGPAEQALEAAAALLAETAALAEAHSGADISAFREILDERRKPVDPPAV</sequence>
<dbReference type="AlphaFoldDB" id="A0A6P2C388"/>
<evidence type="ECO:0000313" key="2">
    <source>
        <dbReference type="EMBL" id="TVZ04946.1"/>
    </source>
</evidence>
<gene>
    <name evidence="2" type="ORF">EAS64_09955</name>
</gene>
<keyword evidence="3" id="KW-1185">Reference proteome</keyword>
<organism evidence="2 3">
    <name type="scientific">Trebonia kvetii</name>
    <dbReference type="NCBI Taxonomy" id="2480626"/>
    <lineage>
        <taxon>Bacteria</taxon>
        <taxon>Bacillati</taxon>
        <taxon>Actinomycetota</taxon>
        <taxon>Actinomycetes</taxon>
        <taxon>Streptosporangiales</taxon>
        <taxon>Treboniaceae</taxon>
        <taxon>Trebonia</taxon>
    </lineage>
</organism>
<dbReference type="OrthoDB" id="4863277at2"/>
<evidence type="ECO:0000313" key="3">
    <source>
        <dbReference type="Proteomes" id="UP000460272"/>
    </source>
</evidence>
<dbReference type="Pfam" id="PF13228">
    <property type="entry name" value="DUF4037"/>
    <property type="match status" value="1"/>
</dbReference>
<proteinExistence type="predicted"/>
<dbReference type="RefSeq" id="WP_145852652.1">
    <property type="nucleotide sequence ID" value="NZ_RPFW01000002.1"/>
</dbReference>
<dbReference type="InterPro" id="IPR025117">
    <property type="entry name" value="DUF4037"/>
</dbReference>
<accession>A0A6P2C388</accession>
<dbReference type="EMBL" id="RPFW01000002">
    <property type="protein sequence ID" value="TVZ04946.1"/>
    <property type="molecule type" value="Genomic_DNA"/>
</dbReference>
<evidence type="ECO:0000259" key="1">
    <source>
        <dbReference type="Pfam" id="PF13228"/>
    </source>
</evidence>
<comment type="caution">
    <text evidence="2">The sequence shown here is derived from an EMBL/GenBank/DDBJ whole genome shotgun (WGS) entry which is preliminary data.</text>
</comment>
<feature type="domain" description="DUF4037" evidence="1">
    <location>
        <begin position="154"/>
        <end position="246"/>
    </location>
</feature>